<evidence type="ECO:0000313" key="2">
    <source>
        <dbReference type="EMBL" id="KAE8668900.1"/>
    </source>
</evidence>
<organism evidence="2 3">
    <name type="scientific">Hibiscus syriacus</name>
    <name type="common">Rose of Sharon</name>
    <dbReference type="NCBI Taxonomy" id="106335"/>
    <lineage>
        <taxon>Eukaryota</taxon>
        <taxon>Viridiplantae</taxon>
        <taxon>Streptophyta</taxon>
        <taxon>Embryophyta</taxon>
        <taxon>Tracheophyta</taxon>
        <taxon>Spermatophyta</taxon>
        <taxon>Magnoliopsida</taxon>
        <taxon>eudicotyledons</taxon>
        <taxon>Gunneridae</taxon>
        <taxon>Pentapetalae</taxon>
        <taxon>rosids</taxon>
        <taxon>malvids</taxon>
        <taxon>Malvales</taxon>
        <taxon>Malvaceae</taxon>
        <taxon>Malvoideae</taxon>
        <taxon>Hibiscus</taxon>
    </lineage>
</organism>
<proteinExistence type="predicted"/>
<feature type="compositionally biased region" description="Polar residues" evidence="1">
    <location>
        <begin position="1"/>
        <end position="24"/>
    </location>
</feature>
<reference evidence="2" key="1">
    <citation type="submission" date="2019-09" db="EMBL/GenBank/DDBJ databases">
        <title>Draft genome information of white flower Hibiscus syriacus.</title>
        <authorList>
            <person name="Kim Y.-M."/>
        </authorList>
    </citation>
    <scope>NUCLEOTIDE SEQUENCE [LARGE SCALE GENOMIC DNA]</scope>
    <source>
        <strain evidence="2">YM2019G1</strain>
    </source>
</reference>
<accession>A0A6A2XGM8</accession>
<feature type="region of interest" description="Disordered" evidence="1">
    <location>
        <begin position="1"/>
        <end position="47"/>
    </location>
</feature>
<evidence type="ECO:0000256" key="1">
    <source>
        <dbReference type="SAM" id="MobiDB-lite"/>
    </source>
</evidence>
<dbReference type="EMBL" id="VEPZ02001541">
    <property type="protein sequence ID" value="KAE8668900.1"/>
    <property type="molecule type" value="Genomic_DNA"/>
</dbReference>
<evidence type="ECO:0000313" key="3">
    <source>
        <dbReference type="Proteomes" id="UP000436088"/>
    </source>
</evidence>
<keyword evidence="3" id="KW-1185">Reference proteome</keyword>
<comment type="caution">
    <text evidence="2">The sequence shown here is derived from an EMBL/GenBank/DDBJ whole genome shotgun (WGS) entry which is preliminary data.</text>
</comment>
<gene>
    <name evidence="2" type="ORF">F3Y22_tig00112281pilonHSYRG00055</name>
</gene>
<dbReference type="Proteomes" id="UP000436088">
    <property type="component" value="Unassembled WGS sequence"/>
</dbReference>
<sequence>METPSSSRSQNLDAFSNSIPVSNGKNEEFASKTRTRNGKQIQEKSAFNELTNDSSPIFGVAMETPSSGVGKQRGNGVKNMMVTPGCGEALLRGQIKTSLQKIVEEMGIIFKKGKQRGNGVKNMMVTPGCGEALLRGQIKTSLQKVVEEAELSKIPLESRPFVHLQSPMSLLAPTPANTPLVPNLSGDGALGSSVMDLLPMASGSFDGISVDSQKSAITRSLLLDFAEKSNTEENSATKEKTDDIDNTFEEMGDEYYEDYIDDDDGLVDELCEGLNKMNMTVMFSGKHTRFV</sequence>
<feature type="compositionally biased region" description="Polar residues" evidence="1">
    <location>
        <begin position="38"/>
        <end position="47"/>
    </location>
</feature>
<dbReference type="PANTHER" id="PTHR47512:SF3">
    <property type="entry name" value="CHALCONE-FLAVONONE ISOMERASE FAMILY PROTEIN"/>
    <property type="match status" value="1"/>
</dbReference>
<dbReference type="PANTHER" id="PTHR47512">
    <property type="entry name" value="EXPRESSED PROTEIN"/>
    <property type="match status" value="1"/>
</dbReference>
<dbReference type="AlphaFoldDB" id="A0A6A2XGM8"/>
<name>A0A6A2XGM8_HIBSY</name>
<protein>
    <submittedName>
        <fullName evidence="2">Uncharacterized protein</fullName>
    </submittedName>
</protein>